<organism evidence="3 4">
    <name type="scientific">Gelidibacter maritimus</name>
    <dbReference type="NCBI Taxonomy" id="2761487"/>
    <lineage>
        <taxon>Bacteria</taxon>
        <taxon>Pseudomonadati</taxon>
        <taxon>Bacteroidota</taxon>
        <taxon>Flavobacteriia</taxon>
        <taxon>Flavobacteriales</taxon>
        <taxon>Flavobacteriaceae</taxon>
        <taxon>Gelidibacter</taxon>
    </lineage>
</organism>
<evidence type="ECO:0000256" key="1">
    <source>
        <dbReference type="ARBA" id="ARBA00022729"/>
    </source>
</evidence>
<evidence type="ECO:0000313" key="4">
    <source>
        <dbReference type="Proteomes" id="UP000541857"/>
    </source>
</evidence>
<dbReference type="AlphaFoldDB" id="A0A7W2R4C1"/>
<dbReference type="Pfam" id="PF18962">
    <property type="entry name" value="Por_Secre_tail"/>
    <property type="match status" value="1"/>
</dbReference>
<proteinExistence type="predicted"/>
<dbReference type="RefSeq" id="WP_182205868.1">
    <property type="nucleotide sequence ID" value="NZ_JACGLT010000010.1"/>
</dbReference>
<keyword evidence="4" id="KW-1185">Reference proteome</keyword>
<feature type="non-terminal residue" evidence="3">
    <location>
        <position position="1"/>
    </location>
</feature>
<feature type="domain" description="Secretion system C-terminal sorting" evidence="2">
    <location>
        <begin position="511"/>
        <end position="586"/>
    </location>
</feature>
<dbReference type="InterPro" id="IPR026444">
    <property type="entry name" value="Secre_tail"/>
</dbReference>
<name>A0A7W2R4C1_9FLAO</name>
<dbReference type="NCBIfam" id="TIGR04183">
    <property type="entry name" value="Por_Secre_tail"/>
    <property type="match status" value="1"/>
</dbReference>
<accession>A0A7W2R4C1</accession>
<dbReference type="EMBL" id="JACGLT010000010">
    <property type="protein sequence ID" value="MBA6153568.1"/>
    <property type="molecule type" value="Genomic_DNA"/>
</dbReference>
<protein>
    <submittedName>
        <fullName evidence="3">T9SS type A sorting domain-containing protein</fullName>
    </submittedName>
</protein>
<comment type="caution">
    <text evidence="3">The sequence shown here is derived from an EMBL/GenBank/DDBJ whole genome shotgun (WGS) entry which is preliminary data.</text>
</comment>
<gene>
    <name evidence="3" type="ORF">H3Z82_12610</name>
</gene>
<evidence type="ECO:0000259" key="2">
    <source>
        <dbReference type="Pfam" id="PF18962"/>
    </source>
</evidence>
<reference evidence="3 4" key="1">
    <citation type="submission" date="2020-07" db="EMBL/GenBank/DDBJ databases">
        <title>Bacterium isolated from marine sediment.</title>
        <authorList>
            <person name="Shang D."/>
        </authorList>
    </citation>
    <scope>NUCLEOTIDE SEQUENCE [LARGE SCALE GENOMIC DNA]</scope>
    <source>
        <strain evidence="3 4">F6074</strain>
    </source>
</reference>
<dbReference type="Proteomes" id="UP000541857">
    <property type="component" value="Unassembled WGS sequence"/>
</dbReference>
<sequence length="588" mass="61382">AGSSATLTATGGATYLWSTGATTESISVSPSSTTTYSVTAYDESGQYSDTDEVKVSVNALPTVEAGGNVTINSGDNVTLTATGATTYKWSNGATGASITVSPSTSRTYTVTGISNGCEATDTVRVTVTNTVEVVADAGADQSICAGSSATLTATGGATYLWSTGATTESISVSPSSTTTYSVTAYDESGQYSDTDEVNVTVNSIPTVSAGKNITITSGDSTTLTASGAKSYKWSTGETGTSINVSPSVTTTYTVKGTINGCEASATVKVTVETPRVFARAGGNKDICQGSAVTLTATGGDRYLWSTGEKTASITVNPQTTTKYSVTAYIGDASGTDDATVKVSPKPNVRIINGSEADILEGEFITLSAKGADSYKWSNGATQPNIAVRPTKTQTFDVVGYINDCSSEKSIKVNVFEKIVANAGDDVAICSDESTVLTARGPANSEYLWSTGETTKSITVNPEEDTEYSVMVYHELDSDTDSVMVKVRNCANSQIVDGNVALEDTVKLDFLIHPNPTYGEVHIKISGLSDASSIHLYDLSGKSLYTEAISIKDHKSYNKTIDLSDFASGIYLLQLVDNQRVITKKVVLR</sequence>
<evidence type="ECO:0000313" key="3">
    <source>
        <dbReference type="EMBL" id="MBA6153568.1"/>
    </source>
</evidence>
<keyword evidence="1" id="KW-0732">Signal</keyword>